<feature type="domain" description="IclR-ED" evidence="5">
    <location>
        <begin position="77"/>
        <end position="263"/>
    </location>
</feature>
<dbReference type="Gene3D" id="3.30.450.40">
    <property type="match status" value="1"/>
</dbReference>
<keyword evidence="3" id="KW-0804">Transcription</keyword>
<dbReference type="InterPro" id="IPR005471">
    <property type="entry name" value="Tscrpt_reg_IclR_N"/>
</dbReference>
<evidence type="ECO:0000259" key="4">
    <source>
        <dbReference type="PROSITE" id="PS51077"/>
    </source>
</evidence>
<accession>A0A5C0AZQ2</accession>
<dbReference type="GO" id="GO:0003677">
    <property type="term" value="F:DNA binding"/>
    <property type="evidence" value="ECO:0007669"/>
    <property type="project" value="UniProtKB-KW"/>
</dbReference>
<keyword evidence="7" id="KW-1185">Reference proteome</keyword>
<name>A0A5C0AZQ2_9BURK</name>
<dbReference type="Pfam" id="PF09339">
    <property type="entry name" value="HTH_IclR"/>
    <property type="match status" value="1"/>
</dbReference>
<dbReference type="PROSITE" id="PS51077">
    <property type="entry name" value="HTH_ICLR"/>
    <property type="match status" value="1"/>
</dbReference>
<proteinExistence type="predicted"/>
<dbReference type="Pfam" id="PF01614">
    <property type="entry name" value="IclR_C"/>
    <property type="match status" value="1"/>
</dbReference>
<evidence type="ECO:0000256" key="3">
    <source>
        <dbReference type="ARBA" id="ARBA00023163"/>
    </source>
</evidence>
<dbReference type="KEGG" id="pacr:FXN63_11230"/>
<dbReference type="SUPFAM" id="SSF46785">
    <property type="entry name" value="Winged helix' DNA-binding domain"/>
    <property type="match status" value="1"/>
</dbReference>
<dbReference type="AlphaFoldDB" id="A0A5C0AZQ2"/>
<keyword evidence="1" id="KW-0805">Transcription regulation</keyword>
<dbReference type="Gene3D" id="1.10.10.10">
    <property type="entry name" value="Winged helix-like DNA-binding domain superfamily/Winged helix DNA-binding domain"/>
    <property type="match status" value="1"/>
</dbReference>
<gene>
    <name evidence="6" type="ORF">FXN63_11230</name>
</gene>
<organism evidence="6 7">
    <name type="scientific">Pigmentiphaga aceris</name>
    <dbReference type="NCBI Taxonomy" id="1940612"/>
    <lineage>
        <taxon>Bacteria</taxon>
        <taxon>Pseudomonadati</taxon>
        <taxon>Pseudomonadota</taxon>
        <taxon>Betaproteobacteria</taxon>
        <taxon>Burkholderiales</taxon>
        <taxon>Alcaligenaceae</taxon>
        <taxon>Pigmentiphaga</taxon>
    </lineage>
</organism>
<reference evidence="6 7" key="1">
    <citation type="submission" date="2019-08" db="EMBL/GenBank/DDBJ databases">
        <title>Amphibian skin-associated Pigmentiphaga: genome sequence and occurrence across geography and hosts.</title>
        <authorList>
            <person name="Bletz M.C."/>
            <person name="Bunk B."/>
            <person name="Sproeer C."/>
            <person name="Biwer P."/>
            <person name="Reiter S."/>
            <person name="Rabemananjara F.C.E."/>
            <person name="Schulz S."/>
            <person name="Overmann J."/>
            <person name="Vences M."/>
        </authorList>
    </citation>
    <scope>NUCLEOTIDE SEQUENCE [LARGE SCALE GENOMIC DNA]</scope>
    <source>
        <strain evidence="6 7">Mada1488</strain>
    </source>
</reference>
<dbReference type="InterPro" id="IPR029016">
    <property type="entry name" value="GAF-like_dom_sf"/>
</dbReference>
<dbReference type="EMBL" id="CP043046">
    <property type="protein sequence ID" value="QEI06340.1"/>
    <property type="molecule type" value="Genomic_DNA"/>
</dbReference>
<dbReference type="SMART" id="SM00346">
    <property type="entry name" value="HTH_ICLR"/>
    <property type="match status" value="1"/>
</dbReference>
<evidence type="ECO:0000256" key="2">
    <source>
        <dbReference type="ARBA" id="ARBA00023125"/>
    </source>
</evidence>
<dbReference type="InterPro" id="IPR014757">
    <property type="entry name" value="Tscrpt_reg_IclR_C"/>
</dbReference>
<protein>
    <submittedName>
        <fullName evidence="6">IclR family transcriptional regulator</fullName>
    </submittedName>
</protein>
<dbReference type="SUPFAM" id="SSF55781">
    <property type="entry name" value="GAF domain-like"/>
    <property type="match status" value="1"/>
</dbReference>
<evidence type="ECO:0000313" key="7">
    <source>
        <dbReference type="Proteomes" id="UP000325161"/>
    </source>
</evidence>
<dbReference type="RefSeq" id="WP_148814852.1">
    <property type="nucleotide sequence ID" value="NZ_CP043046.1"/>
</dbReference>
<dbReference type="InterPro" id="IPR036388">
    <property type="entry name" value="WH-like_DNA-bd_sf"/>
</dbReference>
<feature type="domain" description="HTH iclR-type" evidence="4">
    <location>
        <begin position="13"/>
        <end position="76"/>
    </location>
</feature>
<dbReference type="InterPro" id="IPR036390">
    <property type="entry name" value="WH_DNA-bd_sf"/>
</dbReference>
<sequence length="289" mass="30810">MAKQASEDSDNSQGGLQRGFAIIRALANSPCEGLRLTEIATQAGLAQATAHRILRSLTLEGMVEQPEGGKSYRLSVEFFSLAARAGGRHSTLKALCRPALLRLSGMLKDTVFLLVRAGVDAICVDRVDGPLPIRSYTGDIGGRVPLGVGQAGLLMLAYMPEAEREEIIRFNVPRLHNLAYFDEIYLRASVEKTLALGYAATDHGEGPISGMAGVSVPILDQQGTAMAAISIGTLAERVNAERLPQIVKALGKEAAAISAQLNPFDPALRRPAQFLSNAAQEPWQPALQG</sequence>
<evidence type="ECO:0000313" key="6">
    <source>
        <dbReference type="EMBL" id="QEI06340.1"/>
    </source>
</evidence>
<dbReference type="PANTHER" id="PTHR30136">
    <property type="entry name" value="HELIX-TURN-HELIX TRANSCRIPTIONAL REGULATOR, ICLR FAMILY"/>
    <property type="match status" value="1"/>
</dbReference>
<dbReference type="Proteomes" id="UP000325161">
    <property type="component" value="Chromosome"/>
</dbReference>
<evidence type="ECO:0000256" key="1">
    <source>
        <dbReference type="ARBA" id="ARBA00023015"/>
    </source>
</evidence>
<dbReference type="GO" id="GO:0045892">
    <property type="term" value="P:negative regulation of DNA-templated transcription"/>
    <property type="evidence" value="ECO:0007669"/>
    <property type="project" value="TreeGrafter"/>
</dbReference>
<keyword evidence="2" id="KW-0238">DNA-binding</keyword>
<dbReference type="PROSITE" id="PS51078">
    <property type="entry name" value="ICLR_ED"/>
    <property type="match status" value="1"/>
</dbReference>
<dbReference type="InterPro" id="IPR050707">
    <property type="entry name" value="HTH_MetabolicPath_Reg"/>
</dbReference>
<dbReference type="PANTHER" id="PTHR30136:SF24">
    <property type="entry name" value="HTH-TYPE TRANSCRIPTIONAL REPRESSOR ALLR"/>
    <property type="match status" value="1"/>
</dbReference>
<dbReference type="GO" id="GO:0003700">
    <property type="term" value="F:DNA-binding transcription factor activity"/>
    <property type="evidence" value="ECO:0007669"/>
    <property type="project" value="TreeGrafter"/>
</dbReference>
<dbReference type="OrthoDB" id="9807558at2"/>
<evidence type="ECO:0000259" key="5">
    <source>
        <dbReference type="PROSITE" id="PS51078"/>
    </source>
</evidence>